<dbReference type="AlphaFoldDB" id="A0A840CZY8"/>
<gene>
    <name evidence="1" type="ORF">GGR06_003569</name>
</gene>
<keyword evidence="2" id="KW-1185">Reference proteome</keyword>
<reference evidence="1" key="1">
    <citation type="submission" date="2020-08" db="EMBL/GenBank/DDBJ databases">
        <title>Genomic Encyclopedia of Type Strains, Phase IV (KMG-IV): sequencing the most valuable type-strain genomes for metagenomic binning, comparative biology and taxonomic classification.</title>
        <authorList>
            <person name="Goeker M."/>
        </authorList>
    </citation>
    <scope>NUCLEOTIDE SEQUENCE [LARGE SCALE GENOMIC DNA]</scope>
    <source>
        <strain evidence="1">DSM 105720</strain>
    </source>
</reference>
<proteinExistence type="predicted"/>
<sequence>MEFSNFYTVKTLQLFNDTTGYAHKTDGSDTDKVNRLIALIRKERDIHEGPIAGDMIEYTSRSGEYYGKAHLQRIYDDHMEICLNPHVPFCYEMDKSPCYDTSGGSWLCPEKVVLEPAGTGSREFKTWGHAGRCAHGAVHFCTSVRKWRYTEPAPFYGKYTGKDWARYFISKRPEPERPGEFTYKCDEFTLYSETEFNRLVKSCTEKSLTVSTGTHSSFGDTVWTGNSSRKKNGKGQKPMYICPFWVFLP</sequence>
<accession>A0A840CZY8</accession>
<dbReference type="InterPro" id="IPR025189">
    <property type="entry name" value="DUF4121"/>
</dbReference>
<dbReference type="EMBL" id="JACIER010000018">
    <property type="protein sequence ID" value="MBB4045747.1"/>
    <property type="molecule type" value="Genomic_DNA"/>
</dbReference>
<name>A0A840CZY8_9BACE</name>
<dbReference type="Pfam" id="PF13497">
    <property type="entry name" value="DUF4121"/>
    <property type="match status" value="1"/>
</dbReference>
<evidence type="ECO:0000313" key="2">
    <source>
        <dbReference type="Proteomes" id="UP000560658"/>
    </source>
</evidence>
<evidence type="ECO:0000313" key="1">
    <source>
        <dbReference type="EMBL" id="MBB4045747.1"/>
    </source>
</evidence>
<dbReference type="Proteomes" id="UP000560658">
    <property type="component" value="Unassembled WGS sequence"/>
</dbReference>
<comment type="caution">
    <text evidence="1">The sequence shown here is derived from an EMBL/GenBank/DDBJ whole genome shotgun (WGS) entry which is preliminary data.</text>
</comment>
<organism evidence="1 2">
    <name type="scientific">Bacteroides reticulotermitis</name>
    <dbReference type="NCBI Taxonomy" id="1133319"/>
    <lineage>
        <taxon>Bacteria</taxon>
        <taxon>Pseudomonadati</taxon>
        <taxon>Bacteroidota</taxon>
        <taxon>Bacteroidia</taxon>
        <taxon>Bacteroidales</taxon>
        <taxon>Bacteroidaceae</taxon>
        <taxon>Bacteroides</taxon>
    </lineage>
</organism>
<protein>
    <submittedName>
        <fullName evidence="1">Uncharacterized protein</fullName>
    </submittedName>
</protein>